<comment type="caution">
    <text evidence="4">The sequence shown here is derived from an EMBL/GenBank/DDBJ whole genome shotgun (WGS) entry which is preliminary data.</text>
</comment>
<evidence type="ECO:0000259" key="2">
    <source>
        <dbReference type="Pfam" id="PF02481"/>
    </source>
</evidence>
<dbReference type="PANTHER" id="PTHR43022:SF1">
    <property type="entry name" value="PROTEIN SMF"/>
    <property type="match status" value="1"/>
</dbReference>
<dbReference type="InterPro" id="IPR057666">
    <property type="entry name" value="DrpA_SLOG"/>
</dbReference>
<evidence type="ECO:0000259" key="3">
    <source>
        <dbReference type="Pfam" id="PF17782"/>
    </source>
</evidence>
<dbReference type="SUPFAM" id="SSF46785">
    <property type="entry name" value="Winged helix' DNA-binding domain"/>
    <property type="match status" value="1"/>
</dbReference>
<evidence type="ECO:0000313" key="4">
    <source>
        <dbReference type="EMBL" id="HIZ19003.1"/>
    </source>
</evidence>
<name>A0A9D2IPU5_9ACTN</name>
<organism evidence="4 5">
    <name type="scientific">Candidatus Olsenella stercoravium</name>
    <dbReference type="NCBI Taxonomy" id="2838713"/>
    <lineage>
        <taxon>Bacteria</taxon>
        <taxon>Bacillati</taxon>
        <taxon>Actinomycetota</taxon>
        <taxon>Coriobacteriia</taxon>
        <taxon>Coriobacteriales</taxon>
        <taxon>Atopobiaceae</taxon>
        <taxon>Olsenella</taxon>
    </lineage>
</organism>
<dbReference type="AlphaFoldDB" id="A0A9D2IPU5"/>
<reference evidence="4" key="2">
    <citation type="submission" date="2021-04" db="EMBL/GenBank/DDBJ databases">
        <authorList>
            <person name="Gilroy R."/>
        </authorList>
    </citation>
    <scope>NUCLEOTIDE SEQUENCE</scope>
    <source>
        <strain evidence="4">ChiHecolR3B27-1887</strain>
    </source>
</reference>
<comment type="similarity">
    <text evidence="1">Belongs to the DprA/Smf family.</text>
</comment>
<dbReference type="Gene3D" id="3.40.50.450">
    <property type="match status" value="1"/>
</dbReference>
<dbReference type="EMBL" id="DXBZ01000157">
    <property type="protein sequence ID" value="HIZ19003.1"/>
    <property type="molecule type" value="Genomic_DNA"/>
</dbReference>
<feature type="domain" description="Smf/DprA SLOG" evidence="2">
    <location>
        <begin position="11"/>
        <end position="213"/>
    </location>
</feature>
<feature type="domain" description="DprA winged helix" evidence="3">
    <location>
        <begin position="227"/>
        <end position="283"/>
    </location>
</feature>
<dbReference type="Proteomes" id="UP000824029">
    <property type="component" value="Unassembled WGS sequence"/>
</dbReference>
<protein>
    <submittedName>
        <fullName evidence="4">DNA-protecting protein DprA</fullName>
    </submittedName>
</protein>
<accession>A0A9D2IPU5</accession>
<gene>
    <name evidence="4" type="ORF">IAA22_07845</name>
</gene>
<dbReference type="Pfam" id="PF17782">
    <property type="entry name" value="WHD_DprA"/>
    <property type="match status" value="1"/>
</dbReference>
<dbReference type="SUPFAM" id="SSF102405">
    <property type="entry name" value="MCP/YpsA-like"/>
    <property type="match status" value="1"/>
</dbReference>
<dbReference type="InterPro" id="IPR041614">
    <property type="entry name" value="DprA_WH"/>
</dbReference>
<proteinExistence type="inferred from homology"/>
<reference evidence="4" key="1">
    <citation type="journal article" date="2021" name="PeerJ">
        <title>Extensive microbial diversity within the chicken gut microbiome revealed by metagenomics and culture.</title>
        <authorList>
            <person name="Gilroy R."/>
            <person name="Ravi A."/>
            <person name="Getino M."/>
            <person name="Pursley I."/>
            <person name="Horton D.L."/>
            <person name="Alikhan N.F."/>
            <person name="Baker D."/>
            <person name="Gharbi K."/>
            <person name="Hall N."/>
            <person name="Watson M."/>
            <person name="Adriaenssens E.M."/>
            <person name="Foster-Nyarko E."/>
            <person name="Jarju S."/>
            <person name="Secka A."/>
            <person name="Antonio M."/>
            <person name="Oren A."/>
            <person name="Chaudhuri R.R."/>
            <person name="La Ragione R."/>
            <person name="Hildebrand F."/>
            <person name="Pallen M.J."/>
        </authorList>
    </citation>
    <scope>NUCLEOTIDE SEQUENCE</scope>
    <source>
        <strain evidence="4">ChiHecolR3B27-1887</strain>
    </source>
</reference>
<sequence length="300" mass="30946">MVRDVDRWVLSRGGQGYPSALEDLAAPPETLFGIGSPEALAGPCLSIVGARRATPYGLSVAEMAARVAVECGITVVSGGAMGCDHAAGTAALDAGGRTVIVSGCGADVVYPHSSRDLYARVRNGGGAVVSMEPWGSGPRRWSFPKRNTLIAALSRVLVVTEAGLGSGTMSTADAAGELDRVVYAIPGSIFSPNSSGTNQLIADGARIIADEQSLGVSIALDYGLARMAPCGPDRTGGPVMSALVASPARPDELAARVNEGVLTVMRTLTDYEARGIVERLPDGRYSPTRAYFLGHNGTSR</sequence>
<dbReference type="Pfam" id="PF02481">
    <property type="entry name" value="DNA_processg_A"/>
    <property type="match status" value="1"/>
</dbReference>
<evidence type="ECO:0000313" key="5">
    <source>
        <dbReference type="Proteomes" id="UP000824029"/>
    </source>
</evidence>
<dbReference type="InterPro" id="IPR003488">
    <property type="entry name" value="DprA"/>
</dbReference>
<dbReference type="GO" id="GO:0009294">
    <property type="term" value="P:DNA-mediated transformation"/>
    <property type="evidence" value="ECO:0007669"/>
    <property type="project" value="InterPro"/>
</dbReference>
<evidence type="ECO:0000256" key="1">
    <source>
        <dbReference type="ARBA" id="ARBA00006525"/>
    </source>
</evidence>
<dbReference type="InterPro" id="IPR036390">
    <property type="entry name" value="WH_DNA-bd_sf"/>
</dbReference>
<dbReference type="PANTHER" id="PTHR43022">
    <property type="entry name" value="PROTEIN SMF"/>
    <property type="match status" value="1"/>
</dbReference>